<dbReference type="AlphaFoldDB" id="A0A067KK81"/>
<feature type="region of interest" description="Disordered" evidence="1">
    <location>
        <begin position="88"/>
        <end position="116"/>
    </location>
</feature>
<dbReference type="Proteomes" id="UP000027138">
    <property type="component" value="Unassembled WGS sequence"/>
</dbReference>
<feature type="compositionally biased region" description="Polar residues" evidence="1">
    <location>
        <begin position="105"/>
        <end position="116"/>
    </location>
</feature>
<organism evidence="2 3">
    <name type="scientific">Jatropha curcas</name>
    <name type="common">Barbados nut</name>
    <dbReference type="NCBI Taxonomy" id="180498"/>
    <lineage>
        <taxon>Eukaryota</taxon>
        <taxon>Viridiplantae</taxon>
        <taxon>Streptophyta</taxon>
        <taxon>Embryophyta</taxon>
        <taxon>Tracheophyta</taxon>
        <taxon>Spermatophyta</taxon>
        <taxon>Magnoliopsida</taxon>
        <taxon>eudicotyledons</taxon>
        <taxon>Gunneridae</taxon>
        <taxon>Pentapetalae</taxon>
        <taxon>rosids</taxon>
        <taxon>fabids</taxon>
        <taxon>Malpighiales</taxon>
        <taxon>Euphorbiaceae</taxon>
        <taxon>Crotonoideae</taxon>
        <taxon>Jatropheae</taxon>
        <taxon>Jatropha</taxon>
    </lineage>
</organism>
<evidence type="ECO:0000256" key="1">
    <source>
        <dbReference type="SAM" id="MobiDB-lite"/>
    </source>
</evidence>
<name>A0A067KK81_JATCU</name>
<evidence type="ECO:0000313" key="3">
    <source>
        <dbReference type="Proteomes" id="UP000027138"/>
    </source>
</evidence>
<keyword evidence="3" id="KW-1185">Reference proteome</keyword>
<dbReference type="EMBL" id="KK914487">
    <property type="protein sequence ID" value="KDP35413.1"/>
    <property type="molecule type" value="Genomic_DNA"/>
</dbReference>
<protein>
    <submittedName>
        <fullName evidence="2">Uncharacterized protein</fullName>
    </submittedName>
</protein>
<proteinExistence type="predicted"/>
<evidence type="ECO:0000313" key="2">
    <source>
        <dbReference type="EMBL" id="KDP35413.1"/>
    </source>
</evidence>
<reference evidence="2 3" key="1">
    <citation type="journal article" date="2014" name="PLoS ONE">
        <title>Global Analysis of Gene Expression Profiles in Physic Nut (Jatropha curcas L.) Seedlings Exposed to Salt Stress.</title>
        <authorList>
            <person name="Zhang L."/>
            <person name="Zhang C."/>
            <person name="Wu P."/>
            <person name="Chen Y."/>
            <person name="Li M."/>
            <person name="Jiang H."/>
            <person name="Wu G."/>
        </authorList>
    </citation>
    <scope>NUCLEOTIDE SEQUENCE [LARGE SCALE GENOMIC DNA]</scope>
    <source>
        <strain evidence="3">cv. GZQX0401</strain>
        <tissue evidence="2">Young leaves</tissue>
    </source>
</reference>
<gene>
    <name evidence="2" type="ORF">JCGZ_10796</name>
</gene>
<accession>A0A067KK81</accession>
<sequence length="116" mass="12789">MERRKATGNKHSDLILRTKSGPFHGGLSLCDLVTKQRLLPPGYPIRRMRLCGLGPDFECGTSLSFARQPFNGVGWACREAQIDSARKTELSGTASCHDPEVRVTNPLSLRPSDTYS</sequence>